<dbReference type="InterPro" id="IPR000297">
    <property type="entry name" value="PPIase_PpiC"/>
</dbReference>
<dbReference type="AlphaFoldDB" id="A0AA37W0U6"/>
<reference evidence="2" key="2">
    <citation type="submission" date="2023-01" db="EMBL/GenBank/DDBJ databases">
        <title>Draft genome sequence of Paraferrimonas sedimenticola strain NBRC 101628.</title>
        <authorList>
            <person name="Sun Q."/>
            <person name="Mori K."/>
        </authorList>
    </citation>
    <scope>NUCLEOTIDE SEQUENCE</scope>
    <source>
        <strain evidence="2">NBRC 101628</strain>
    </source>
</reference>
<protein>
    <recommendedName>
        <fullName evidence="1">PpiC domain-containing protein</fullName>
    </recommendedName>
</protein>
<evidence type="ECO:0000313" key="2">
    <source>
        <dbReference type="EMBL" id="GLP96043.1"/>
    </source>
</evidence>
<keyword evidence="3" id="KW-1185">Reference proteome</keyword>
<gene>
    <name evidence="2" type="ORF">GCM10007895_13490</name>
</gene>
<reference evidence="2" key="1">
    <citation type="journal article" date="2014" name="Int. J. Syst. Evol. Microbiol.">
        <title>Complete genome sequence of Corynebacterium casei LMG S-19264T (=DSM 44701T), isolated from a smear-ripened cheese.</title>
        <authorList>
            <consortium name="US DOE Joint Genome Institute (JGI-PGF)"/>
            <person name="Walter F."/>
            <person name="Albersmeier A."/>
            <person name="Kalinowski J."/>
            <person name="Ruckert C."/>
        </authorList>
    </citation>
    <scope>NUCLEOTIDE SEQUENCE</scope>
    <source>
        <strain evidence="2">NBRC 101628</strain>
    </source>
</reference>
<proteinExistence type="predicted"/>
<sequence>MNSEKSTQSPLASSFSQLIKEPLVHFIVLATLLFAANEMVAADSREPLVVDRMTQEYLFKMEQSMKMHNLTGDEKDAIVEKFVQEEILVREARKLGLDNSGQIRKLLQQNMRFFFKEDMPKASDEALFKFYTEHNNRFTSPTISNFDQVFYIEKESIPQDLMEQLNAGADHREFGDVNPHFTYRLTHVPDRELIATFGQEAAKKLMDTENPQWYGPIESDSGWHYLRLNARKIGQAPAFETIKPWVQAQWESYEQSQIMRKVIEDARENYAIHVMPTSEGDNKEAE</sequence>
<dbReference type="Pfam" id="PF13145">
    <property type="entry name" value="Rotamase_2"/>
    <property type="match status" value="1"/>
</dbReference>
<dbReference type="RefSeq" id="WP_095506955.1">
    <property type="nucleotide sequence ID" value="NZ_BSNC01000004.1"/>
</dbReference>
<dbReference type="EMBL" id="BSNC01000004">
    <property type="protein sequence ID" value="GLP96043.1"/>
    <property type="molecule type" value="Genomic_DNA"/>
</dbReference>
<name>A0AA37W0U6_9GAMM</name>
<comment type="caution">
    <text evidence="2">The sequence shown here is derived from an EMBL/GenBank/DDBJ whole genome shotgun (WGS) entry which is preliminary data.</text>
</comment>
<evidence type="ECO:0000259" key="1">
    <source>
        <dbReference type="Pfam" id="PF13145"/>
    </source>
</evidence>
<dbReference type="Gene3D" id="1.10.4030.10">
    <property type="entry name" value="Porin chaperone SurA, peptide-binding domain"/>
    <property type="match status" value="1"/>
</dbReference>
<accession>A0AA37W0U6</accession>
<dbReference type="Gene3D" id="3.10.50.40">
    <property type="match status" value="1"/>
</dbReference>
<dbReference type="Proteomes" id="UP001161422">
    <property type="component" value="Unassembled WGS sequence"/>
</dbReference>
<dbReference type="GO" id="GO:0003755">
    <property type="term" value="F:peptidyl-prolyl cis-trans isomerase activity"/>
    <property type="evidence" value="ECO:0007669"/>
    <property type="project" value="InterPro"/>
</dbReference>
<organism evidence="2 3">
    <name type="scientific">Paraferrimonas sedimenticola</name>
    <dbReference type="NCBI Taxonomy" id="375674"/>
    <lineage>
        <taxon>Bacteria</taxon>
        <taxon>Pseudomonadati</taxon>
        <taxon>Pseudomonadota</taxon>
        <taxon>Gammaproteobacteria</taxon>
        <taxon>Alteromonadales</taxon>
        <taxon>Ferrimonadaceae</taxon>
        <taxon>Paraferrimonas</taxon>
    </lineage>
</organism>
<feature type="domain" description="PpiC" evidence="1">
    <location>
        <begin position="123"/>
        <end position="244"/>
    </location>
</feature>
<evidence type="ECO:0000313" key="3">
    <source>
        <dbReference type="Proteomes" id="UP001161422"/>
    </source>
</evidence>
<dbReference type="InterPro" id="IPR046357">
    <property type="entry name" value="PPIase_dom_sf"/>
</dbReference>